<evidence type="ECO:0000256" key="12">
    <source>
        <dbReference type="ARBA" id="ARBA00023306"/>
    </source>
</evidence>
<evidence type="ECO:0000259" key="14">
    <source>
        <dbReference type="PROSITE" id="PS50160"/>
    </source>
</evidence>
<evidence type="ECO:0000256" key="9">
    <source>
        <dbReference type="ARBA" id="ARBA00022842"/>
    </source>
</evidence>
<evidence type="ECO:0000256" key="11">
    <source>
        <dbReference type="ARBA" id="ARBA00023204"/>
    </source>
</evidence>
<dbReference type="NCBIfam" id="TIGR04120">
    <property type="entry name" value="DNA_lig_bact"/>
    <property type="match status" value="1"/>
</dbReference>
<dbReference type="EMBL" id="WPIK01000005">
    <property type="protein sequence ID" value="MVN21323.1"/>
    <property type="molecule type" value="Genomic_DNA"/>
</dbReference>
<reference evidence="15 16" key="1">
    <citation type="submission" date="2019-12" db="EMBL/GenBank/DDBJ databases">
        <title>Mucilaginibacter sp. HMF7410 genome sequencing and assembly.</title>
        <authorList>
            <person name="Kang H."/>
            <person name="Cha I."/>
            <person name="Kim H."/>
            <person name="Joh K."/>
        </authorList>
    </citation>
    <scope>NUCLEOTIDE SEQUENCE [LARGE SCALE GENOMIC DNA]</scope>
    <source>
        <strain evidence="15 16">HMF7410</strain>
    </source>
</reference>
<dbReference type="InterPro" id="IPR012310">
    <property type="entry name" value="DNA_ligase_ATP-dep_cent"/>
</dbReference>
<comment type="catalytic activity">
    <reaction evidence="13">
        <text>ATP + (deoxyribonucleotide)n-3'-hydroxyl + 5'-phospho-(deoxyribonucleotide)m = (deoxyribonucleotide)n+m + AMP + diphosphate.</text>
        <dbReference type="EC" id="6.5.1.1"/>
    </reaction>
</comment>
<evidence type="ECO:0000313" key="15">
    <source>
        <dbReference type="EMBL" id="MVN21323.1"/>
    </source>
</evidence>
<dbReference type="GO" id="GO:0051301">
    <property type="term" value="P:cell division"/>
    <property type="evidence" value="ECO:0007669"/>
    <property type="project" value="UniProtKB-KW"/>
</dbReference>
<feature type="domain" description="ATP-dependent DNA ligase family profile" evidence="14">
    <location>
        <begin position="313"/>
        <end position="444"/>
    </location>
</feature>
<dbReference type="InterPro" id="IPR026333">
    <property type="entry name" value="ATP_dep_DNA_lig_pp_1105_fam"/>
</dbReference>
<dbReference type="CDD" id="cd07972">
    <property type="entry name" value="OBF_DNA_ligase_Arch_LigB"/>
    <property type="match status" value="1"/>
</dbReference>
<dbReference type="Gene3D" id="2.40.50.140">
    <property type="entry name" value="Nucleic acid-binding proteins"/>
    <property type="match status" value="1"/>
</dbReference>
<dbReference type="GO" id="GO:0046872">
    <property type="term" value="F:metal ion binding"/>
    <property type="evidence" value="ECO:0007669"/>
    <property type="project" value="UniProtKB-KW"/>
</dbReference>
<dbReference type="InterPro" id="IPR012309">
    <property type="entry name" value="DNA_ligase_ATP-dep_C"/>
</dbReference>
<dbReference type="InterPro" id="IPR036599">
    <property type="entry name" value="DNA_ligase_N_sf"/>
</dbReference>
<sequence length="536" mass="61989">MKHFAALFAALDETNKTNEKVNAIKAYFLTVNDSDKMHMLALFTGRKPRRHINSTLVKNWAIELANIPVWLFEESYQVVGDLAETISLLLPINTKSSDKSLTEWIAEINHLNKLDETERKIWLTESWASLSRQECFVFNKLLTSSFRVGVSQNLVVKALAEISKLDAATLTHRIMGNWDPEVYTFEQLMEEQGALDDLSRPYPFFLAYPIQETSERQKSPEEMQTALGNADEWQAEWKWDGIRAQIIHRKGEIFIWSRGEDLATDKFPELHPFIQALPDGTVLDGELLTFKDELPLPFSLLQTRIGRKNLTKKILEENPVAFIAYDCLEFAGEDIRSKTQTERRVILEQLQRDTSFSTIFRVSPIINFNSWEELAEIRKQSREMVSEGIMLKRKNATYQVGRKRGDWWKWKIDPLSVDAVMIYAQKGHGRRADLYTDYTFAVWDGDRLVPFAKAYSGLTDQEIGKVDSFVKRNTLEKFGPVRTVKPELVFEIGFEGINKSSRHKSGIALRFPRILRWRHDKKMEEADTLESLKSLL</sequence>
<dbReference type="EC" id="6.5.1.1" evidence="1"/>
<keyword evidence="11" id="KW-0234">DNA repair</keyword>
<evidence type="ECO:0000256" key="2">
    <source>
        <dbReference type="ARBA" id="ARBA00022598"/>
    </source>
</evidence>
<keyword evidence="5" id="KW-0479">Metal-binding</keyword>
<dbReference type="Pfam" id="PF04675">
    <property type="entry name" value="DNA_ligase_A_N"/>
    <property type="match status" value="1"/>
</dbReference>
<dbReference type="PROSITE" id="PS00697">
    <property type="entry name" value="DNA_LIGASE_A1"/>
    <property type="match status" value="1"/>
</dbReference>
<evidence type="ECO:0000256" key="5">
    <source>
        <dbReference type="ARBA" id="ARBA00022723"/>
    </source>
</evidence>
<dbReference type="GO" id="GO:0003910">
    <property type="term" value="F:DNA ligase (ATP) activity"/>
    <property type="evidence" value="ECO:0007669"/>
    <property type="project" value="UniProtKB-EC"/>
</dbReference>
<keyword evidence="9" id="KW-0460">Magnesium</keyword>
<dbReference type="SUPFAM" id="SSF50249">
    <property type="entry name" value="Nucleic acid-binding proteins"/>
    <property type="match status" value="1"/>
</dbReference>
<dbReference type="Pfam" id="PF04679">
    <property type="entry name" value="DNA_ligase_A_C"/>
    <property type="match status" value="1"/>
</dbReference>
<name>A0A7K1SVK9_9SPHI</name>
<dbReference type="CDD" id="cd07897">
    <property type="entry name" value="Adenylation_DNA_ligase_Bac1"/>
    <property type="match status" value="1"/>
</dbReference>
<dbReference type="AlphaFoldDB" id="A0A7K1SVK9"/>
<evidence type="ECO:0000256" key="1">
    <source>
        <dbReference type="ARBA" id="ARBA00012727"/>
    </source>
</evidence>
<evidence type="ECO:0000256" key="7">
    <source>
        <dbReference type="ARBA" id="ARBA00022763"/>
    </source>
</evidence>
<evidence type="ECO:0000256" key="4">
    <source>
        <dbReference type="ARBA" id="ARBA00022705"/>
    </source>
</evidence>
<accession>A0A7K1SVK9</accession>
<dbReference type="InterPro" id="IPR016059">
    <property type="entry name" value="DNA_ligase_ATP-dep_CS"/>
</dbReference>
<keyword evidence="8" id="KW-0067">ATP-binding</keyword>
<comment type="caution">
    <text evidence="15">The sequence shown here is derived from an EMBL/GenBank/DDBJ whole genome shotgun (WGS) entry which is preliminary data.</text>
</comment>
<evidence type="ECO:0000256" key="6">
    <source>
        <dbReference type="ARBA" id="ARBA00022741"/>
    </source>
</evidence>
<dbReference type="GO" id="GO:0006310">
    <property type="term" value="P:DNA recombination"/>
    <property type="evidence" value="ECO:0007669"/>
    <property type="project" value="UniProtKB-KW"/>
</dbReference>
<keyword evidence="3" id="KW-0132">Cell division</keyword>
<keyword evidence="4" id="KW-0235">DNA replication</keyword>
<organism evidence="15 16">
    <name type="scientific">Mucilaginibacter arboris</name>
    <dbReference type="NCBI Taxonomy" id="2682090"/>
    <lineage>
        <taxon>Bacteria</taxon>
        <taxon>Pseudomonadati</taxon>
        <taxon>Bacteroidota</taxon>
        <taxon>Sphingobacteriia</taxon>
        <taxon>Sphingobacteriales</taxon>
        <taxon>Sphingobacteriaceae</taxon>
        <taxon>Mucilaginibacter</taxon>
    </lineage>
</organism>
<keyword evidence="6" id="KW-0547">Nucleotide-binding</keyword>
<evidence type="ECO:0000256" key="8">
    <source>
        <dbReference type="ARBA" id="ARBA00022840"/>
    </source>
</evidence>
<dbReference type="GO" id="GO:0006281">
    <property type="term" value="P:DNA repair"/>
    <property type="evidence" value="ECO:0007669"/>
    <property type="project" value="UniProtKB-KW"/>
</dbReference>
<dbReference type="NCBIfam" id="NF006701">
    <property type="entry name" value="PRK09247.1"/>
    <property type="match status" value="1"/>
</dbReference>
<dbReference type="Gene3D" id="1.10.3260.10">
    <property type="entry name" value="DNA ligase, ATP-dependent, N-terminal domain"/>
    <property type="match status" value="1"/>
</dbReference>
<dbReference type="InterPro" id="IPR012308">
    <property type="entry name" value="DNA_ligase_ATP-dep_N"/>
</dbReference>
<dbReference type="SUPFAM" id="SSF56091">
    <property type="entry name" value="DNA ligase/mRNA capping enzyme, catalytic domain"/>
    <property type="match status" value="1"/>
</dbReference>
<dbReference type="Pfam" id="PF01068">
    <property type="entry name" value="DNA_ligase_A_M"/>
    <property type="match status" value="1"/>
</dbReference>
<keyword evidence="10" id="KW-0233">DNA recombination</keyword>
<dbReference type="GO" id="GO:0003677">
    <property type="term" value="F:DNA binding"/>
    <property type="evidence" value="ECO:0007669"/>
    <property type="project" value="InterPro"/>
</dbReference>
<keyword evidence="12" id="KW-0131">Cell cycle</keyword>
<gene>
    <name evidence="15" type="ORF">GO621_07215</name>
</gene>
<dbReference type="RefSeq" id="WP_157565558.1">
    <property type="nucleotide sequence ID" value="NZ_WPIK01000005.1"/>
</dbReference>
<dbReference type="GO" id="GO:0006260">
    <property type="term" value="P:DNA replication"/>
    <property type="evidence" value="ECO:0007669"/>
    <property type="project" value="UniProtKB-KW"/>
</dbReference>
<dbReference type="PANTHER" id="PTHR45674:SF13">
    <property type="entry name" value="DNA LIGASE-RELATED"/>
    <property type="match status" value="1"/>
</dbReference>
<dbReference type="Gene3D" id="3.30.470.30">
    <property type="entry name" value="DNA ligase/mRNA capping enzyme"/>
    <property type="match status" value="1"/>
</dbReference>
<evidence type="ECO:0000313" key="16">
    <source>
        <dbReference type="Proteomes" id="UP000462014"/>
    </source>
</evidence>
<dbReference type="InterPro" id="IPR012340">
    <property type="entry name" value="NA-bd_OB-fold"/>
</dbReference>
<dbReference type="PROSITE" id="PS50160">
    <property type="entry name" value="DNA_LIGASE_A3"/>
    <property type="match status" value="1"/>
</dbReference>
<keyword evidence="7" id="KW-0227">DNA damage</keyword>
<keyword evidence="16" id="KW-1185">Reference proteome</keyword>
<evidence type="ECO:0000256" key="13">
    <source>
        <dbReference type="ARBA" id="ARBA00034003"/>
    </source>
</evidence>
<keyword evidence="2 15" id="KW-0436">Ligase</keyword>
<dbReference type="InterPro" id="IPR050191">
    <property type="entry name" value="ATP-dep_DNA_ligase"/>
</dbReference>
<protein>
    <recommendedName>
        <fullName evidence="1">DNA ligase (ATP)</fullName>
        <ecNumber evidence="1">6.5.1.1</ecNumber>
    </recommendedName>
</protein>
<dbReference type="PANTHER" id="PTHR45674">
    <property type="entry name" value="DNA LIGASE 1/3 FAMILY MEMBER"/>
    <property type="match status" value="1"/>
</dbReference>
<proteinExistence type="predicted"/>
<evidence type="ECO:0000256" key="3">
    <source>
        <dbReference type="ARBA" id="ARBA00022618"/>
    </source>
</evidence>
<dbReference type="Proteomes" id="UP000462014">
    <property type="component" value="Unassembled WGS sequence"/>
</dbReference>
<dbReference type="GO" id="GO:0005524">
    <property type="term" value="F:ATP binding"/>
    <property type="evidence" value="ECO:0007669"/>
    <property type="project" value="UniProtKB-KW"/>
</dbReference>
<evidence type="ECO:0000256" key="10">
    <source>
        <dbReference type="ARBA" id="ARBA00023172"/>
    </source>
</evidence>